<evidence type="ECO:0000256" key="1">
    <source>
        <dbReference type="ARBA" id="ARBA00004370"/>
    </source>
</evidence>
<comment type="function">
    <text evidence="8">F(1)F(0) ATP synthase produces ATP from ADP in the presence of a proton or sodium gradient. F-type ATPases consist of two structural domains, F(1) containing the extramembraneous catalytic core and F(0) containing the membrane proton channel, linked together by a central stalk and a peripheral stalk. During catalysis, ATP synthesis in the catalytic domain of F(1) is coupled via a rotary mechanism of the central stalk subunits to proton translocation.</text>
</comment>
<comment type="function">
    <text evidence="8">This protein is part of the stalk that links CF(0) to CF(1). It either transmits conformational changes from CF(0) to CF(1) or is implicated in proton conduction.</text>
</comment>
<sequence>MVYQLSSLRGSSADALQALGARVDDGRNSPEEFASLGQDLFQLAALIRSEPALRRAVTDVSTPAEAKASLVRSLLGERVGAPALDLLVDAVGHRWVASRDLADVIEHLGVVAVVRSAGREQSSRLADELFAVAQAVEDSSDLRNALSDPARSVEDKVALLRGLLGGRALSATLALVEQALAGSFRSFHAGITQYQKVAAAAHGEGVALIRVARSLSDADRSRLEQALTAQYGRPVHLNIQVEPALVGGMRVEIGDDVIDGTVASRLDDVRRKLAG</sequence>
<evidence type="ECO:0000256" key="8">
    <source>
        <dbReference type="HAMAP-Rule" id="MF_01416"/>
    </source>
</evidence>
<dbReference type="Proteomes" id="UP001499882">
    <property type="component" value="Unassembled WGS sequence"/>
</dbReference>
<dbReference type="InterPro" id="IPR020781">
    <property type="entry name" value="ATPase_OSCP/d_CS"/>
</dbReference>
<evidence type="ECO:0000313" key="10">
    <source>
        <dbReference type="Proteomes" id="UP001499882"/>
    </source>
</evidence>
<dbReference type="NCBIfam" id="TIGR01145">
    <property type="entry name" value="ATP_synt_delta"/>
    <property type="match status" value="1"/>
</dbReference>
<dbReference type="PANTHER" id="PTHR11910">
    <property type="entry name" value="ATP SYNTHASE DELTA CHAIN"/>
    <property type="match status" value="1"/>
</dbReference>
<evidence type="ECO:0000256" key="7">
    <source>
        <dbReference type="ARBA" id="ARBA00023310"/>
    </source>
</evidence>
<dbReference type="PROSITE" id="PS00389">
    <property type="entry name" value="ATPASE_DELTA"/>
    <property type="match status" value="1"/>
</dbReference>
<keyword evidence="10" id="KW-1185">Reference proteome</keyword>
<dbReference type="RefSeq" id="WP_345526263.1">
    <property type="nucleotide sequence ID" value="NZ_BAABKN010000009.1"/>
</dbReference>
<dbReference type="EMBL" id="BAABKN010000009">
    <property type="protein sequence ID" value="GAA4733639.1"/>
    <property type="molecule type" value="Genomic_DNA"/>
</dbReference>
<dbReference type="NCBIfam" id="NF009967">
    <property type="entry name" value="PRK13430.1"/>
    <property type="match status" value="1"/>
</dbReference>
<dbReference type="HAMAP" id="MF_01416">
    <property type="entry name" value="ATP_synth_delta_bact"/>
    <property type="match status" value="1"/>
</dbReference>
<evidence type="ECO:0000256" key="2">
    <source>
        <dbReference type="ARBA" id="ARBA00022448"/>
    </source>
</evidence>
<dbReference type="InterPro" id="IPR000711">
    <property type="entry name" value="ATPase_OSCP/dsu"/>
</dbReference>
<evidence type="ECO:0000256" key="4">
    <source>
        <dbReference type="ARBA" id="ARBA00023065"/>
    </source>
</evidence>
<protein>
    <recommendedName>
        <fullName evidence="8">ATP synthase subunit delta</fullName>
    </recommendedName>
    <alternativeName>
        <fullName evidence="8">ATP synthase F(1) sector subunit delta</fullName>
    </alternativeName>
    <alternativeName>
        <fullName evidence="8">F-type ATPase subunit delta</fullName>
        <shortName evidence="8">F-ATPase subunit delta</shortName>
    </alternativeName>
</protein>
<evidence type="ECO:0000256" key="3">
    <source>
        <dbReference type="ARBA" id="ARBA00022781"/>
    </source>
</evidence>
<reference evidence="10" key="1">
    <citation type="journal article" date="2019" name="Int. J. Syst. Evol. Microbiol.">
        <title>The Global Catalogue of Microorganisms (GCM) 10K type strain sequencing project: providing services to taxonomists for standard genome sequencing and annotation.</title>
        <authorList>
            <consortium name="The Broad Institute Genomics Platform"/>
            <consortium name="The Broad Institute Genome Sequencing Center for Infectious Disease"/>
            <person name="Wu L."/>
            <person name="Ma J."/>
        </authorList>
    </citation>
    <scope>NUCLEOTIDE SEQUENCE [LARGE SCALE GENOMIC DNA]</scope>
    <source>
        <strain evidence="10">JCM 18532</strain>
    </source>
</reference>
<dbReference type="Pfam" id="PF00213">
    <property type="entry name" value="OSCP"/>
    <property type="match status" value="1"/>
</dbReference>
<keyword evidence="6 8" id="KW-0139">CF(1)</keyword>
<comment type="similarity">
    <text evidence="8">Belongs to the ATPase delta chain family.</text>
</comment>
<keyword evidence="7 8" id="KW-0066">ATP synthesis</keyword>
<name>A0ABP8YP34_9ACTN</name>
<dbReference type="PRINTS" id="PR00125">
    <property type="entry name" value="ATPASEDELTA"/>
</dbReference>
<proteinExistence type="inferred from homology"/>
<evidence type="ECO:0000313" key="9">
    <source>
        <dbReference type="EMBL" id="GAA4733639.1"/>
    </source>
</evidence>
<keyword evidence="5 8" id="KW-0472">Membrane</keyword>
<accession>A0ABP8YP34</accession>
<gene>
    <name evidence="8" type="primary">atpH</name>
    <name evidence="9" type="ORF">GCM10023350_16510</name>
</gene>
<comment type="caution">
    <text evidence="9">The sequence shown here is derived from an EMBL/GenBank/DDBJ whole genome shotgun (WGS) entry which is preliminary data.</text>
</comment>
<keyword evidence="8" id="KW-1003">Cell membrane</keyword>
<comment type="subcellular location">
    <subcellularLocation>
        <location evidence="8">Cell membrane</location>
        <topology evidence="8">Peripheral membrane protein</topology>
    </subcellularLocation>
    <subcellularLocation>
        <location evidence="1">Membrane</location>
    </subcellularLocation>
</comment>
<keyword evidence="3 8" id="KW-0375">Hydrogen ion transport</keyword>
<keyword evidence="2 8" id="KW-0813">Transport</keyword>
<evidence type="ECO:0000256" key="5">
    <source>
        <dbReference type="ARBA" id="ARBA00023136"/>
    </source>
</evidence>
<keyword evidence="4 8" id="KW-0406">Ion transport</keyword>
<evidence type="ECO:0000256" key="6">
    <source>
        <dbReference type="ARBA" id="ARBA00023196"/>
    </source>
</evidence>
<organism evidence="9 10">
    <name type="scientific">Nocardioides endophyticus</name>
    <dbReference type="NCBI Taxonomy" id="1353775"/>
    <lineage>
        <taxon>Bacteria</taxon>
        <taxon>Bacillati</taxon>
        <taxon>Actinomycetota</taxon>
        <taxon>Actinomycetes</taxon>
        <taxon>Propionibacteriales</taxon>
        <taxon>Nocardioidaceae</taxon>
        <taxon>Nocardioides</taxon>
    </lineage>
</organism>